<keyword evidence="3" id="KW-0695">RNA-directed DNA polymerase</keyword>
<dbReference type="EMBL" id="JAEFBK010000007">
    <property type="protein sequence ID" value="KAG7585300.1"/>
    <property type="molecule type" value="Genomic_DNA"/>
</dbReference>
<dbReference type="InterPro" id="IPR005135">
    <property type="entry name" value="Endo/exonuclease/phosphatase"/>
</dbReference>
<protein>
    <submittedName>
        <fullName evidence="3">Reverse transcriptase zinc-binding domain</fullName>
    </submittedName>
</protein>
<dbReference type="GO" id="GO:0004523">
    <property type="term" value="F:RNA-DNA hybrid ribonuclease activity"/>
    <property type="evidence" value="ECO:0007669"/>
    <property type="project" value="InterPro"/>
</dbReference>
<feature type="region of interest" description="Disordered" evidence="1">
    <location>
        <begin position="355"/>
        <end position="441"/>
    </location>
</feature>
<dbReference type="PANTHER" id="PTHR33116:SF86">
    <property type="entry name" value="REVERSE TRANSCRIPTASE DOMAIN-CONTAINING PROTEIN"/>
    <property type="match status" value="1"/>
</dbReference>
<name>A0A8T2BFP1_9BRAS</name>
<evidence type="ECO:0000313" key="4">
    <source>
        <dbReference type="Proteomes" id="UP000694240"/>
    </source>
</evidence>
<feature type="compositionally biased region" description="Polar residues" evidence="1">
    <location>
        <begin position="358"/>
        <end position="369"/>
    </location>
</feature>
<keyword evidence="3" id="KW-0548">Nucleotidyltransferase</keyword>
<gene>
    <name evidence="3" type="ORF">ISN45_Aa02g006630</name>
</gene>
<dbReference type="Pfam" id="PF13966">
    <property type="entry name" value="zf-RVT"/>
    <property type="match status" value="1"/>
</dbReference>
<dbReference type="InterPro" id="IPR025836">
    <property type="entry name" value="Zn_knuckle_CX2CX4HX4C"/>
</dbReference>
<reference evidence="3 4" key="1">
    <citation type="submission" date="2020-12" db="EMBL/GenBank/DDBJ databases">
        <title>Concerted genomic and epigenomic changes stabilize Arabidopsis allopolyploids.</title>
        <authorList>
            <person name="Chen Z."/>
        </authorList>
    </citation>
    <scope>NUCLEOTIDE SEQUENCE [LARGE SCALE GENOMIC DNA]</scope>
    <source>
        <strain evidence="3">Allo738</strain>
        <tissue evidence="3">Leaf</tissue>
    </source>
</reference>
<feature type="compositionally biased region" description="Low complexity" evidence="1">
    <location>
        <begin position="372"/>
        <end position="385"/>
    </location>
</feature>
<dbReference type="Pfam" id="PF00078">
    <property type="entry name" value="RVT_1"/>
    <property type="match status" value="1"/>
</dbReference>
<dbReference type="GO" id="GO:0003964">
    <property type="term" value="F:RNA-directed DNA polymerase activity"/>
    <property type="evidence" value="ECO:0007669"/>
    <property type="project" value="UniProtKB-KW"/>
</dbReference>
<dbReference type="Pfam" id="PF13456">
    <property type="entry name" value="RVT_3"/>
    <property type="match status" value="1"/>
</dbReference>
<dbReference type="InterPro" id="IPR002156">
    <property type="entry name" value="RNaseH_domain"/>
</dbReference>
<dbReference type="Proteomes" id="UP000694240">
    <property type="component" value="Chromosome 7"/>
</dbReference>
<keyword evidence="3" id="KW-0808">Transferase</keyword>
<keyword evidence="4" id="KW-1185">Reference proteome</keyword>
<evidence type="ECO:0000256" key="1">
    <source>
        <dbReference type="SAM" id="MobiDB-lite"/>
    </source>
</evidence>
<accession>A0A8T2BFP1</accession>
<dbReference type="Pfam" id="PF14392">
    <property type="entry name" value="zf-CCHC_4"/>
    <property type="match status" value="1"/>
</dbReference>
<dbReference type="Pfam" id="PF03372">
    <property type="entry name" value="Exo_endo_phos"/>
    <property type="match status" value="1"/>
</dbReference>
<dbReference type="GO" id="GO:0003676">
    <property type="term" value="F:nucleic acid binding"/>
    <property type="evidence" value="ECO:0007669"/>
    <property type="project" value="InterPro"/>
</dbReference>
<dbReference type="InterPro" id="IPR026960">
    <property type="entry name" value="RVT-Znf"/>
</dbReference>
<feature type="compositionally biased region" description="Basic residues" evidence="1">
    <location>
        <begin position="398"/>
        <end position="412"/>
    </location>
</feature>
<dbReference type="Pfam" id="PF14111">
    <property type="entry name" value="DUF4283"/>
    <property type="match status" value="1"/>
</dbReference>
<feature type="domain" description="Reverse transcriptase" evidence="2">
    <location>
        <begin position="914"/>
        <end position="1176"/>
    </location>
</feature>
<dbReference type="PROSITE" id="PS50878">
    <property type="entry name" value="RT_POL"/>
    <property type="match status" value="1"/>
</dbReference>
<dbReference type="InterPro" id="IPR025558">
    <property type="entry name" value="DUF4283"/>
</dbReference>
<comment type="caution">
    <text evidence="3">The sequence shown here is derived from an EMBL/GenBank/DDBJ whole genome shotgun (WGS) entry which is preliminary data.</text>
</comment>
<evidence type="ECO:0000313" key="3">
    <source>
        <dbReference type="EMBL" id="KAG7585300.1"/>
    </source>
</evidence>
<organism evidence="3 4">
    <name type="scientific">Arabidopsis thaliana x Arabidopsis arenosa</name>
    <dbReference type="NCBI Taxonomy" id="1240361"/>
    <lineage>
        <taxon>Eukaryota</taxon>
        <taxon>Viridiplantae</taxon>
        <taxon>Streptophyta</taxon>
        <taxon>Embryophyta</taxon>
        <taxon>Tracheophyta</taxon>
        <taxon>Spermatophyta</taxon>
        <taxon>Magnoliopsida</taxon>
        <taxon>eudicotyledons</taxon>
        <taxon>Gunneridae</taxon>
        <taxon>Pentapetalae</taxon>
        <taxon>rosids</taxon>
        <taxon>malvids</taxon>
        <taxon>Brassicales</taxon>
        <taxon>Brassicaceae</taxon>
        <taxon>Camelineae</taxon>
        <taxon>Arabidopsis</taxon>
    </lineage>
</organism>
<dbReference type="InterPro" id="IPR000477">
    <property type="entry name" value="RT_dom"/>
</dbReference>
<dbReference type="CDD" id="cd01650">
    <property type="entry name" value="RT_nLTR_like"/>
    <property type="match status" value="1"/>
</dbReference>
<proteinExistence type="predicted"/>
<sequence>MDYALDKALQEMSLEDDKPIVLRNLPKYSSVERNGCSIIGRLLCPENQKMSDMIHEMPRLWRVANRARGIALPNDQFQFIFDYESDLLTVLEAGAWTYNDWSMTLERWVETPPEDYLKVLPLWIRLRHIPVNYNTKDTISEIAEHIGQVTHVAFDPLKPQSRGFVRVRVLFDVNKPLRNAREVTLPTGEVVSIGIEYERIRKRCYQCQRLTHDKESCPFNPSNRQKIATGGIKVAGTVPNRLIPKISKDDPLFGVLTNDDVGIDPISGRPKIAKEVLDEMRQYLSVVDPQEKKIRIARVRKSVWDLEKDPQGQKTLLRLEPPVQFTTDENKGKGLVMNFDHSVSSSKTGENRLALVPSTGQRQQVSSADYGTASEHTASSTASQAGFVTGPSGTSSKVTKKRNRPNQWRRKAQALQVKGRKEGDDIHGTIQEKSGEDGVLSKRKASEEGLVVSKIAKRDVEKEMRREHFPDFLFLMETKNSSSHVLKIQRWMGYDKSHIVDPIGLSGGLALFWKGAYEVEVLFSDHRIIDVKVKLGSLLFFISCVYGEPVTQFRQVVWDNLVDIGNSRDDPWLVLGDLNEIVDNTEKLGGPARAEFTFFPFRNMISDCRLREVPSIGNRFSWAGDRNNLWIQCRLDRALGNEAWFHLFPRAQAEYLERIGSDHRPVFVRFVNENMSRRGRFLFDKRWTSKPEFLEIIKEGWCKDDAAGYRALMHRLANCRKSIARWKRVSNQNSKKRIDHLRQRLDEEGMKTQPNRSLLQMLKWELAEAYREEELYWKQKSRERWLKEGDRNTKFFHGSVQRRRVQNRILSLFDDNNLEQFAEGSKGEIAVAYFRKIFSSSTPEGISEALDGMAPRVTEEMNIKLTQPVTSEEIKVAAFSIRGDSTPGADGMSGHFYQAYWDIVGSQVITEVQQFFESGILPAEWNFTQICLLPKKPNPSKMTDLRPISLCSVIYKIVSKILCARLKKFLPAIVSETQGAFVSGRLISDNILLAHEMVHALQTNPNCNEDFIAIKTDMSKAYDRVEWNFLEELLIKLGFDIKWVQWIMSCVRTVSYSVLINGASYGYIKPERGIRQGDPLSPFLFILCAEALVHIMNKAEQDGHLTGLRLKPNCPSIQHLLFADDSLFLCQATFKECTAFLQCLQLYGKASGQEINFQKSAITFGKKLDPYMRRLIGLYTGIEQEGGTGKYLGLPECFSGSKRELLGFITDRLKSRLNGWYEKTLSLGGKEVLIKSVALALPVYAMSCFRLTKHQCQKITSAMSNFWWNESEEKHKMHWVSWEKICKSKEQGGLGFRDIGRFNQALLAKQAWRLLDVPDSLLARVYKARYYANKSFLEAAVGNRPSYAWRSIMFGKELLERGLMKTIGNGQSTYVWVDKWLFDGIPRRPINKETLMDISLRVSSLITPQGEWNVPRLTELFTSEDVMHIRSFPPSPLKPDRHVWAYTKEGHYSVKSGHWLVNRVATAMEGIPEDIKTINKIKERVWKLQTAPKIKMFLWRALSGALAVADCLQTHGLAVNPMCPLCRVEEETITHVLFKCPLAAAVWHLTTLPHPDQGFGVSITVNIQHVLSMMERADLPSTTTAAIPWLLWEIWKARNSTLYAGKANDPNFVLVTALEASDEWLKQQVISDQEGLRLQRRNPGLVTRWVKPAVGQLKCNLHAFWVKNTVHYGGAWLVRDHNGEVILHAREAFIPMVNRVAAELRCFLWCLQSLHNVRIYSCEIWSDCNAAIQAITQPLAWPKYSSLLDKILQVMQGMQSIRFRLSSPKANALARDIASSVVREGRFNSYIARGGPAWLHNRIEEERRRG</sequence>
<evidence type="ECO:0000259" key="2">
    <source>
        <dbReference type="PROSITE" id="PS50878"/>
    </source>
</evidence>
<dbReference type="PANTHER" id="PTHR33116">
    <property type="entry name" value="REVERSE TRANSCRIPTASE ZINC-BINDING DOMAIN-CONTAINING PROTEIN-RELATED-RELATED"/>
    <property type="match status" value="1"/>
</dbReference>